<sequence>MLLPDLLQYRAELEKNGAAFPLQTVPFTKQGLLNILPKPETDKTGWPWTEETSPALYDEKITWPKLTIVTPSFNQGHFLEETIRSILLQNYPNLEYIVIDGGSTDDSGAILEKYSPWISYWQSKKDKGQSNAINLGFSLASGSYYAWINSDDYYLKNIFHLVANTFLKHQTAFVYGYVFNKKNNELELMTVPPLYDYFLKIPSLPQPACFWSASIHQPVWEEMYCALDYELWLRLVKGHKRKRIRQPLAVANVHDDAKTHNEATKNKWHEDHVKMWSAEGHGPVPEWKRIVFLNRIRLKLYRLLKIV</sequence>
<dbReference type="CDD" id="cd06433">
    <property type="entry name" value="GT_2_WfgS_like"/>
    <property type="match status" value="1"/>
</dbReference>
<gene>
    <name evidence="2" type="ORF">HDF23_003670</name>
</gene>
<dbReference type="PANTHER" id="PTHR22916:SF65">
    <property type="entry name" value="SLR1065 PROTEIN"/>
    <property type="match status" value="1"/>
</dbReference>
<feature type="domain" description="Glycosyltransferase 2-like" evidence="1">
    <location>
        <begin position="67"/>
        <end position="188"/>
    </location>
</feature>
<evidence type="ECO:0000313" key="2">
    <source>
        <dbReference type="EMBL" id="MBB6110909.1"/>
    </source>
</evidence>
<dbReference type="Proteomes" id="UP000541583">
    <property type="component" value="Unassembled WGS sequence"/>
</dbReference>
<dbReference type="PANTHER" id="PTHR22916">
    <property type="entry name" value="GLYCOSYLTRANSFERASE"/>
    <property type="match status" value="1"/>
</dbReference>
<name>A0ABR6PNZ1_9SPHI</name>
<organism evidence="2 3">
    <name type="scientific">Mucilaginibacter lappiensis</name>
    <dbReference type="NCBI Taxonomy" id="354630"/>
    <lineage>
        <taxon>Bacteria</taxon>
        <taxon>Pseudomonadati</taxon>
        <taxon>Bacteroidota</taxon>
        <taxon>Sphingobacteriia</taxon>
        <taxon>Sphingobacteriales</taxon>
        <taxon>Sphingobacteriaceae</taxon>
        <taxon>Mucilaginibacter</taxon>
    </lineage>
</organism>
<dbReference type="RefSeq" id="WP_076374701.1">
    <property type="nucleotide sequence ID" value="NZ_FTMG01000009.1"/>
</dbReference>
<evidence type="ECO:0000313" key="3">
    <source>
        <dbReference type="Proteomes" id="UP000541583"/>
    </source>
</evidence>
<dbReference type="EMBL" id="JACHCB010000009">
    <property type="protein sequence ID" value="MBB6110909.1"/>
    <property type="molecule type" value="Genomic_DNA"/>
</dbReference>
<evidence type="ECO:0000259" key="1">
    <source>
        <dbReference type="Pfam" id="PF00535"/>
    </source>
</evidence>
<reference evidence="2 3" key="1">
    <citation type="submission" date="2020-08" db="EMBL/GenBank/DDBJ databases">
        <title>Genomic Encyclopedia of Type Strains, Phase IV (KMG-V): Genome sequencing to study the core and pangenomes of soil and plant-associated prokaryotes.</title>
        <authorList>
            <person name="Whitman W."/>
        </authorList>
    </citation>
    <scope>NUCLEOTIDE SEQUENCE [LARGE SCALE GENOMIC DNA]</scope>
    <source>
        <strain evidence="2 3">ANJLi2</strain>
    </source>
</reference>
<dbReference type="Pfam" id="PF00535">
    <property type="entry name" value="Glycos_transf_2"/>
    <property type="match status" value="1"/>
</dbReference>
<proteinExistence type="predicted"/>
<comment type="caution">
    <text evidence="2">The sequence shown here is derived from an EMBL/GenBank/DDBJ whole genome shotgun (WGS) entry which is preliminary data.</text>
</comment>
<dbReference type="SUPFAM" id="SSF53448">
    <property type="entry name" value="Nucleotide-diphospho-sugar transferases"/>
    <property type="match status" value="1"/>
</dbReference>
<dbReference type="Gene3D" id="3.90.550.10">
    <property type="entry name" value="Spore Coat Polysaccharide Biosynthesis Protein SpsA, Chain A"/>
    <property type="match status" value="1"/>
</dbReference>
<accession>A0ABR6PNZ1</accession>
<dbReference type="InterPro" id="IPR029044">
    <property type="entry name" value="Nucleotide-diphossugar_trans"/>
</dbReference>
<dbReference type="InterPro" id="IPR001173">
    <property type="entry name" value="Glyco_trans_2-like"/>
</dbReference>
<protein>
    <submittedName>
        <fullName evidence="2">Glycosyltransferase involved in cell wall biosynthesis</fullName>
    </submittedName>
</protein>
<keyword evidence="3" id="KW-1185">Reference proteome</keyword>